<dbReference type="GO" id="GO:0030145">
    <property type="term" value="F:manganese ion binding"/>
    <property type="evidence" value="ECO:0007669"/>
    <property type="project" value="UniProtKB-UniRule"/>
</dbReference>
<feature type="binding site" evidence="9 13">
    <location>
        <position position="442"/>
    </location>
    <ligand>
        <name>Mn(2+)</name>
        <dbReference type="ChEBI" id="CHEBI:29035"/>
        <label>2</label>
    </ligand>
</feature>
<evidence type="ECO:0000256" key="4">
    <source>
        <dbReference type="ARBA" id="ARBA00008819"/>
    </source>
</evidence>
<feature type="binding site" evidence="9 12">
    <location>
        <begin position="261"/>
        <end position="264"/>
    </location>
    <ligand>
        <name>substrate</name>
    </ligand>
</feature>
<dbReference type="NCBIfam" id="TIGR01307">
    <property type="entry name" value="pgm_bpd_ind"/>
    <property type="match status" value="1"/>
</dbReference>
<dbReference type="UniPathway" id="UPA00109">
    <property type="reaction ID" value="UER00186"/>
</dbReference>
<dbReference type="SUPFAM" id="SSF53649">
    <property type="entry name" value="Alkaline phosphatase-like"/>
    <property type="match status" value="1"/>
</dbReference>
<proteinExistence type="inferred from homology"/>
<feature type="binding site" evidence="9 12">
    <location>
        <position position="190"/>
    </location>
    <ligand>
        <name>substrate</name>
    </ligand>
</feature>
<dbReference type="Proteomes" id="UP000199397">
    <property type="component" value="Unassembled WGS sequence"/>
</dbReference>
<feature type="binding site" evidence="9 12">
    <location>
        <begin position="159"/>
        <end position="160"/>
    </location>
    <ligand>
        <name>substrate</name>
    </ligand>
</feature>
<evidence type="ECO:0000256" key="6">
    <source>
        <dbReference type="ARBA" id="ARBA00023152"/>
    </source>
</evidence>
<comment type="similarity">
    <text evidence="4 9">Belongs to the BPG-independent phosphoglycerate mutase family.</text>
</comment>
<dbReference type="RefSeq" id="WP_093064756.1">
    <property type="nucleotide sequence ID" value="NZ_FNQP01000002.1"/>
</dbReference>
<dbReference type="GO" id="GO:0004619">
    <property type="term" value="F:phosphoglycerate mutase activity"/>
    <property type="evidence" value="ECO:0007669"/>
    <property type="project" value="UniProtKB-UniRule"/>
</dbReference>
<dbReference type="InterPro" id="IPR005995">
    <property type="entry name" value="Pgm_bpd_ind"/>
</dbReference>
<name>A0A1H3W8A6_9GAMM</name>
<evidence type="ECO:0000313" key="16">
    <source>
        <dbReference type="EMBL" id="SDZ83323.1"/>
    </source>
</evidence>
<evidence type="ECO:0000256" key="1">
    <source>
        <dbReference type="ARBA" id="ARBA00000370"/>
    </source>
</evidence>
<feature type="domain" description="BPG-independent PGAM N-terminal" evidence="15">
    <location>
        <begin position="89"/>
        <end position="298"/>
    </location>
</feature>
<dbReference type="FunFam" id="3.40.1450.10:FF:000002">
    <property type="entry name" value="2,3-bisphosphoglycerate-independent phosphoglycerate mutase"/>
    <property type="match status" value="1"/>
</dbReference>
<evidence type="ECO:0000256" key="2">
    <source>
        <dbReference type="ARBA" id="ARBA00002315"/>
    </source>
</evidence>
<evidence type="ECO:0000256" key="12">
    <source>
        <dbReference type="PIRSR" id="PIRSR001492-2"/>
    </source>
</evidence>
<accession>A0A1H3W8A6</accession>
<keyword evidence="7 9" id="KW-0464">Manganese</keyword>
<dbReference type="CDD" id="cd16010">
    <property type="entry name" value="iPGM"/>
    <property type="match status" value="1"/>
</dbReference>
<feature type="active site" description="Phosphoserine intermediate" evidence="9 11">
    <location>
        <position position="69"/>
    </location>
</feature>
<feature type="binding site" evidence="9 13">
    <location>
        <position position="401"/>
    </location>
    <ligand>
        <name>Mn(2+)</name>
        <dbReference type="ChEBI" id="CHEBI:29035"/>
        <label>1</label>
    </ligand>
</feature>
<feature type="binding site" evidence="9 13">
    <location>
        <position position="461"/>
    </location>
    <ligand>
        <name>Mn(2+)</name>
        <dbReference type="ChEBI" id="CHEBI:29035"/>
        <label>1</label>
    </ligand>
</feature>
<keyword evidence="8 9" id="KW-0413">Isomerase</keyword>
<evidence type="ECO:0000256" key="9">
    <source>
        <dbReference type="HAMAP-Rule" id="MF_01038"/>
    </source>
</evidence>
<dbReference type="InterPro" id="IPR011258">
    <property type="entry name" value="BPG-indep_PGM_N"/>
</dbReference>
<feature type="binding site" evidence="9 13">
    <location>
        <position position="405"/>
    </location>
    <ligand>
        <name>Mn(2+)</name>
        <dbReference type="ChEBI" id="CHEBI:29035"/>
        <label>1</label>
    </ligand>
</feature>
<sequence length="515" mass="56830">MKPRHPNVPRRKTILVILDGVGVNPSKRFNAVHEADTPNFDRYFGSYPHTTLQASGRAVGLPDGQMGNSEVGHMTIGCGTILRQDLVRIEDAIEDGSFYKNHSLLNALESAKADKRPLHLLGLVSDGGVHSHMTHIIALLKACMEHDVKPVLHVITDGRDTAPKIAKQFIQQIQHVMEMTGGEIATVTGRFYAMDRDNRWERTKLAWDAMVQGIGTPASSALQAVDDAYAAGETDEFIKPRIMPGAERIQSNDTVLFFNFRNDRPRQMAKALADENFTDFDRGDFIPVSLTTMTEYDKRLLAPVIFSPERPATNLAQTISLAGLKQLHCAETEKYAHVTFFFNGGRERTYAGEERIVIPSPKVETYDAQPEMSAKEVADTIISAIEQDKYCFIVVNFANGDMVGHTAVPSAVIKAVEALDREVGRLLDSAAAHGYSVILTADHGNCDEYIDPLTGEPNTQHTVYPVPCLIMDKSNWRLSTEGGLSNLAPTVLHLMGLPKPDGMKSKSLLLEELPR</sequence>
<dbReference type="GO" id="GO:0006096">
    <property type="term" value="P:glycolytic process"/>
    <property type="evidence" value="ECO:0007669"/>
    <property type="project" value="UniProtKB-UniRule"/>
</dbReference>
<dbReference type="InterPro" id="IPR017850">
    <property type="entry name" value="Alkaline_phosphatase_core_sf"/>
</dbReference>
<organism evidence="16 17">
    <name type="scientific">Thiothrix caldifontis</name>
    <dbReference type="NCBI Taxonomy" id="525918"/>
    <lineage>
        <taxon>Bacteria</taxon>
        <taxon>Pseudomonadati</taxon>
        <taxon>Pseudomonadota</taxon>
        <taxon>Gammaproteobacteria</taxon>
        <taxon>Thiotrichales</taxon>
        <taxon>Thiotrichaceae</taxon>
        <taxon>Thiothrix</taxon>
    </lineage>
</organism>
<dbReference type="Gene3D" id="3.40.720.10">
    <property type="entry name" value="Alkaline Phosphatase, subunit A"/>
    <property type="match status" value="1"/>
</dbReference>
<keyword evidence="17" id="KW-1185">Reference proteome</keyword>
<dbReference type="Pfam" id="PF06415">
    <property type="entry name" value="iPGM_N"/>
    <property type="match status" value="1"/>
</dbReference>
<evidence type="ECO:0000256" key="13">
    <source>
        <dbReference type="PIRSR" id="PIRSR001492-3"/>
    </source>
</evidence>
<dbReference type="InterPro" id="IPR036646">
    <property type="entry name" value="PGAM_B_sf"/>
</dbReference>
<evidence type="ECO:0000313" key="17">
    <source>
        <dbReference type="Proteomes" id="UP000199397"/>
    </source>
</evidence>
<feature type="binding site" evidence="9 12">
    <location>
        <position position="334"/>
    </location>
    <ligand>
        <name>substrate</name>
    </ligand>
</feature>
<dbReference type="OrthoDB" id="9800863at2"/>
<feature type="binding site" evidence="9 13">
    <location>
        <position position="19"/>
    </location>
    <ligand>
        <name>Mn(2+)</name>
        <dbReference type="ChEBI" id="CHEBI:29035"/>
        <label>2</label>
    </ligand>
</feature>
<dbReference type="Pfam" id="PF01676">
    <property type="entry name" value="Metalloenzyme"/>
    <property type="match status" value="1"/>
</dbReference>
<comment type="subunit">
    <text evidence="9">Monomer.</text>
</comment>
<dbReference type="GO" id="GO:0006007">
    <property type="term" value="P:glucose catabolic process"/>
    <property type="evidence" value="ECO:0007669"/>
    <property type="project" value="InterPro"/>
</dbReference>
<evidence type="ECO:0000256" key="10">
    <source>
        <dbReference type="NCBIfam" id="TIGR01307"/>
    </source>
</evidence>
<keyword evidence="6 9" id="KW-0324">Glycolysis</keyword>
<evidence type="ECO:0000256" key="5">
    <source>
        <dbReference type="ARBA" id="ARBA00022723"/>
    </source>
</evidence>
<keyword evidence="5 9" id="KW-0479">Metal-binding</keyword>
<evidence type="ECO:0000259" key="15">
    <source>
        <dbReference type="Pfam" id="PF06415"/>
    </source>
</evidence>
<comment type="function">
    <text evidence="2 9">Catalyzes the interconversion of 2-phosphoglycerate and 3-phosphoglycerate.</text>
</comment>
<gene>
    <name evidence="9" type="primary">gpmI</name>
    <name evidence="16" type="ORF">SAMN05660964_00339</name>
</gene>
<dbReference type="EC" id="5.4.2.12" evidence="9 10"/>
<dbReference type="PANTHER" id="PTHR31637">
    <property type="entry name" value="2,3-BISPHOSPHOGLYCERATE-INDEPENDENT PHOSPHOGLYCERATE MUTASE"/>
    <property type="match status" value="1"/>
</dbReference>
<dbReference type="STRING" id="525918.SAMN05660964_00339"/>
<comment type="cofactor">
    <cofactor evidence="9">
        <name>Mn(2+)</name>
        <dbReference type="ChEBI" id="CHEBI:29035"/>
    </cofactor>
    <text evidence="9">Binds 2 manganese ions per subunit.</text>
</comment>
<evidence type="ECO:0000256" key="7">
    <source>
        <dbReference type="ARBA" id="ARBA00023211"/>
    </source>
</evidence>
<reference evidence="16 17" key="1">
    <citation type="submission" date="2016-10" db="EMBL/GenBank/DDBJ databases">
        <authorList>
            <person name="de Groot N.N."/>
        </authorList>
    </citation>
    <scope>NUCLEOTIDE SEQUENCE [LARGE SCALE GENOMIC DNA]</scope>
    <source>
        <strain evidence="16 17">DSM 21228</strain>
    </source>
</reference>
<feature type="binding site" evidence="9 13">
    <location>
        <position position="69"/>
    </location>
    <ligand>
        <name>Mn(2+)</name>
        <dbReference type="ChEBI" id="CHEBI:29035"/>
        <label>2</label>
    </ligand>
</feature>
<feature type="binding site" evidence="9 12">
    <location>
        <position position="196"/>
    </location>
    <ligand>
        <name>substrate</name>
    </ligand>
</feature>
<comment type="catalytic activity">
    <reaction evidence="1 9">
        <text>(2R)-2-phosphoglycerate = (2R)-3-phosphoglycerate</text>
        <dbReference type="Rhea" id="RHEA:15901"/>
        <dbReference type="ChEBI" id="CHEBI:58272"/>
        <dbReference type="ChEBI" id="CHEBI:58289"/>
        <dbReference type="EC" id="5.4.2.12"/>
    </reaction>
</comment>
<protein>
    <recommendedName>
        <fullName evidence="9 10">2,3-bisphosphoglycerate-independent phosphoglycerate mutase</fullName>
        <shortName evidence="9">BPG-independent PGAM</shortName>
        <shortName evidence="9">Phosphoglyceromutase</shortName>
        <shortName evidence="9">iPGM</shortName>
        <ecNumber evidence="9 10">5.4.2.12</ecNumber>
    </recommendedName>
</protein>
<evidence type="ECO:0000259" key="14">
    <source>
        <dbReference type="Pfam" id="PF01676"/>
    </source>
</evidence>
<dbReference type="AlphaFoldDB" id="A0A1H3W8A6"/>
<dbReference type="PIRSF" id="PIRSF001492">
    <property type="entry name" value="IPGAM"/>
    <property type="match status" value="1"/>
</dbReference>
<feature type="binding site" evidence="9 12">
    <location>
        <position position="130"/>
    </location>
    <ligand>
        <name>substrate</name>
    </ligand>
</feature>
<dbReference type="GO" id="GO:0005829">
    <property type="term" value="C:cytosol"/>
    <property type="evidence" value="ECO:0007669"/>
    <property type="project" value="TreeGrafter"/>
</dbReference>
<comment type="pathway">
    <text evidence="3 9">Carbohydrate degradation; glycolysis; pyruvate from D-glyceraldehyde 3-phosphate: step 3/5.</text>
</comment>
<evidence type="ECO:0000256" key="11">
    <source>
        <dbReference type="PIRSR" id="PIRSR001492-1"/>
    </source>
</evidence>
<dbReference type="InterPro" id="IPR006124">
    <property type="entry name" value="Metalloenzyme"/>
</dbReference>
<evidence type="ECO:0000256" key="3">
    <source>
        <dbReference type="ARBA" id="ARBA00004798"/>
    </source>
</evidence>
<dbReference type="PANTHER" id="PTHR31637:SF0">
    <property type="entry name" value="2,3-BISPHOSPHOGLYCERATE-INDEPENDENT PHOSPHOGLYCERATE MUTASE"/>
    <property type="match status" value="1"/>
</dbReference>
<dbReference type="Gene3D" id="3.40.1450.10">
    <property type="entry name" value="BPG-independent phosphoglycerate mutase, domain B"/>
    <property type="match status" value="1"/>
</dbReference>
<feature type="binding site" evidence="9 13">
    <location>
        <position position="443"/>
    </location>
    <ligand>
        <name>Mn(2+)</name>
        <dbReference type="ChEBI" id="CHEBI:29035"/>
        <label>2</label>
    </ligand>
</feature>
<feature type="domain" description="Metalloenzyme" evidence="14">
    <location>
        <begin position="12"/>
        <end position="498"/>
    </location>
</feature>
<dbReference type="EMBL" id="FNQP01000002">
    <property type="protein sequence ID" value="SDZ83323.1"/>
    <property type="molecule type" value="Genomic_DNA"/>
</dbReference>
<dbReference type="SUPFAM" id="SSF64158">
    <property type="entry name" value="2,3-Bisphosphoglycerate-independent phosphoglycerate mutase, substrate-binding domain"/>
    <property type="match status" value="1"/>
</dbReference>
<dbReference type="HAMAP" id="MF_01038">
    <property type="entry name" value="GpmI"/>
    <property type="match status" value="1"/>
</dbReference>
<evidence type="ECO:0000256" key="8">
    <source>
        <dbReference type="ARBA" id="ARBA00023235"/>
    </source>
</evidence>